<protein>
    <submittedName>
        <fullName evidence="4">NADH dehydrogenase [ubiquinone] 1 beta subcomplex subunit 8, mitochondrial</fullName>
    </submittedName>
</protein>
<dbReference type="AlphaFoldDB" id="A0A0N4UJG5"/>
<accession>A0A0N4UJG5</accession>
<dbReference type="GO" id="GO:0005739">
    <property type="term" value="C:mitochondrion"/>
    <property type="evidence" value="ECO:0007669"/>
    <property type="project" value="InterPro"/>
</dbReference>
<dbReference type="Proteomes" id="UP000274756">
    <property type="component" value="Unassembled WGS sequence"/>
</dbReference>
<dbReference type="STRING" id="318479.A0A0N4UJG5"/>
<dbReference type="OrthoDB" id="2014058at2759"/>
<sequence>MDQLFMKVSALRGPVIHEGFYPRDYKPSLLYPETEEDRKAAAIKYGMRPEDYKPIDKEHVRYAGDYPDVGIVTYDHKDPYENWSYPFYRRNWGEMVSIDAMRYRPDRIAYTGLDEEEFRPLYNLYLLLRVLVPTLLIIWFVTQREILPYRWKNPMMPKQYSLDYYRAYPFEDPRNYPIINYTFEPFD</sequence>
<reference evidence="4" key="1">
    <citation type="submission" date="2017-02" db="UniProtKB">
        <authorList>
            <consortium name="WormBaseParasite"/>
        </authorList>
    </citation>
    <scope>IDENTIFICATION</scope>
</reference>
<dbReference type="WBParaSite" id="DME_0000780101-mRNA-1">
    <property type="protein sequence ID" value="DME_0000780101-mRNA-1"/>
    <property type="gene ID" value="DME_0000780101"/>
</dbReference>
<name>A0A0N4UJG5_DRAME</name>
<evidence type="ECO:0000313" key="2">
    <source>
        <dbReference type="Proteomes" id="UP000038040"/>
    </source>
</evidence>
<dbReference type="EMBL" id="UYYG01001205">
    <property type="protein sequence ID" value="VDN60198.1"/>
    <property type="molecule type" value="Genomic_DNA"/>
</dbReference>
<dbReference type="Proteomes" id="UP000038040">
    <property type="component" value="Unplaced"/>
</dbReference>
<dbReference type="PANTHER" id="PTHR12840">
    <property type="entry name" value="NADH-UBIQUINONE OXIDOREDUCTASE ASHI SUBUNIT"/>
    <property type="match status" value="1"/>
</dbReference>
<dbReference type="PANTHER" id="PTHR12840:SF1">
    <property type="entry name" value="NADH DEHYDROGENASE [UBIQUINONE] 1 BETA SUBCOMPLEX SUBUNIT 8, MITOCHONDRIAL"/>
    <property type="match status" value="1"/>
</dbReference>
<evidence type="ECO:0000313" key="4">
    <source>
        <dbReference type="WBParaSite" id="DME_0000780101-mRNA-1"/>
    </source>
</evidence>
<evidence type="ECO:0000313" key="3">
    <source>
        <dbReference type="Proteomes" id="UP000274756"/>
    </source>
</evidence>
<reference evidence="1 3" key="2">
    <citation type="submission" date="2018-11" db="EMBL/GenBank/DDBJ databases">
        <authorList>
            <consortium name="Pathogen Informatics"/>
        </authorList>
    </citation>
    <scope>NUCLEOTIDE SEQUENCE [LARGE SCALE GENOMIC DNA]</scope>
</reference>
<gene>
    <name evidence="1" type="ORF">DME_LOCUS10171</name>
</gene>
<evidence type="ECO:0000313" key="1">
    <source>
        <dbReference type="EMBL" id="VDN60198.1"/>
    </source>
</evidence>
<keyword evidence="3" id="KW-1185">Reference proteome</keyword>
<dbReference type="InterPro" id="IPR008699">
    <property type="entry name" value="NDUFB8"/>
</dbReference>
<proteinExistence type="predicted"/>
<organism evidence="2 4">
    <name type="scientific">Dracunculus medinensis</name>
    <name type="common">Guinea worm</name>
    <dbReference type="NCBI Taxonomy" id="318479"/>
    <lineage>
        <taxon>Eukaryota</taxon>
        <taxon>Metazoa</taxon>
        <taxon>Ecdysozoa</taxon>
        <taxon>Nematoda</taxon>
        <taxon>Chromadorea</taxon>
        <taxon>Rhabditida</taxon>
        <taxon>Spirurina</taxon>
        <taxon>Dracunculoidea</taxon>
        <taxon>Dracunculidae</taxon>
        <taxon>Dracunculus</taxon>
    </lineage>
</organism>
<dbReference type="Pfam" id="PF05821">
    <property type="entry name" value="NDUF_B8"/>
    <property type="match status" value="1"/>
</dbReference>